<evidence type="ECO:0000256" key="3">
    <source>
        <dbReference type="ARBA" id="ARBA00022723"/>
    </source>
</evidence>
<feature type="binding site" evidence="8">
    <location>
        <position position="375"/>
    </location>
    <ligand>
        <name>[4Fe-4S] cluster</name>
        <dbReference type="ChEBI" id="CHEBI:49883"/>
        <label>1</label>
    </ligand>
</feature>
<evidence type="ECO:0000256" key="6">
    <source>
        <dbReference type="ARBA" id="ARBA00023004"/>
    </source>
</evidence>
<dbReference type="InterPro" id="IPR010208">
    <property type="entry name" value="Ion_transpt_RnfC/RsxC"/>
</dbReference>
<dbReference type="InterPro" id="IPR019554">
    <property type="entry name" value="Soluble_ligand-bd"/>
</dbReference>
<dbReference type="Gene3D" id="3.30.70.20">
    <property type="match status" value="1"/>
</dbReference>
<dbReference type="Pfam" id="PF01512">
    <property type="entry name" value="Complex1_51K"/>
    <property type="match status" value="1"/>
</dbReference>
<keyword evidence="5 8" id="KW-0249">Electron transport</keyword>
<evidence type="ECO:0000313" key="11">
    <source>
        <dbReference type="EMBL" id="ROZ81729.1"/>
    </source>
</evidence>
<proteinExistence type="inferred from homology"/>
<dbReference type="Gene3D" id="3.40.50.11540">
    <property type="entry name" value="NADH-ubiquinone oxidoreductase 51kDa subunit"/>
    <property type="match status" value="1"/>
</dbReference>
<name>A0ABX9XIH1_9PSED</name>
<dbReference type="PANTHER" id="PTHR43034:SF2">
    <property type="entry name" value="ION-TRANSLOCATING OXIDOREDUCTASE COMPLEX SUBUNIT C"/>
    <property type="match status" value="1"/>
</dbReference>
<dbReference type="PROSITE" id="PS00198">
    <property type="entry name" value="4FE4S_FER_1"/>
    <property type="match status" value="1"/>
</dbReference>
<evidence type="ECO:0000256" key="7">
    <source>
        <dbReference type="ARBA" id="ARBA00023014"/>
    </source>
</evidence>
<feature type="binding site" evidence="8">
    <location>
        <position position="385"/>
    </location>
    <ligand>
        <name>[4Fe-4S] cluster</name>
        <dbReference type="ChEBI" id="CHEBI:49883"/>
        <label>2</label>
    </ligand>
</feature>
<keyword evidence="8" id="KW-0997">Cell inner membrane</keyword>
<dbReference type="PROSITE" id="PS51379">
    <property type="entry name" value="4FE4S_FER_2"/>
    <property type="match status" value="2"/>
</dbReference>
<evidence type="ECO:0000256" key="4">
    <source>
        <dbReference type="ARBA" id="ARBA00022737"/>
    </source>
</evidence>
<evidence type="ECO:0000256" key="2">
    <source>
        <dbReference type="ARBA" id="ARBA00022485"/>
    </source>
</evidence>
<comment type="subunit">
    <text evidence="8">The complex is composed of six subunits: RnfA, RnfB, RnfC, RnfD, RnfE and RnfG.</text>
</comment>
<feature type="binding site" evidence="8">
    <location>
        <position position="420"/>
    </location>
    <ligand>
        <name>[4Fe-4S] cluster</name>
        <dbReference type="ChEBI" id="CHEBI:49883"/>
        <label>2</label>
    </ligand>
</feature>
<dbReference type="SUPFAM" id="SSF142019">
    <property type="entry name" value="Nqo1 FMN-binding domain-like"/>
    <property type="match status" value="1"/>
</dbReference>
<comment type="caution">
    <text evidence="11">The sequence shown here is derived from an EMBL/GenBank/DDBJ whole genome shotgun (WGS) entry which is preliminary data.</text>
</comment>
<dbReference type="EMBL" id="RKKU01000027">
    <property type="protein sequence ID" value="ROZ81729.1"/>
    <property type="molecule type" value="Genomic_DNA"/>
</dbReference>
<keyword evidence="2 8" id="KW-0004">4Fe-4S</keyword>
<evidence type="ECO:0000313" key="12">
    <source>
        <dbReference type="Proteomes" id="UP000275199"/>
    </source>
</evidence>
<dbReference type="RefSeq" id="WP_123890928.1">
    <property type="nucleotide sequence ID" value="NZ_RKKU01000027.1"/>
</dbReference>
<dbReference type="NCBIfam" id="TIGR01945">
    <property type="entry name" value="rnfC"/>
    <property type="match status" value="1"/>
</dbReference>
<evidence type="ECO:0000256" key="8">
    <source>
        <dbReference type="HAMAP-Rule" id="MF_00461"/>
    </source>
</evidence>
<dbReference type="SUPFAM" id="SSF46548">
    <property type="entry name" value="alpha-helical ferredoxin"/>
    <property type="match status" value="1"/>
</dbReference>
<feature type="domain" description="4Fe-4S ferredoxin-type" evidence="10">
    <location>
        <begin position="404"/>
        <end position="434"/>
    </location>
</feature>
<dbReference type="Pfam" id="PF10531">
    <property type="entry name" value="SLBB"/>
    <property type="match status" value="1"/>
</dbReference>
<feature type="domain" description="4Fe-4S ferredoxin-type" evidence="10">
    <location>
        <begin position="365"/>
        <end position="395"/>
    </location>
</feature>
<comment type="function">
    <text evidence="8">Part of a membrane-bound complex that couples electron transfer with translocation of ions across the membrane.</text>
</comment>
<dbReference type="EC" id="7.-.-.-" evidence="8"/>
<feature type="binding site" evidence="8">
    <location>
        <position position="414"/>
    </location>
    <ligand>
        <name>[4Fe-4S] cluster</name>
        <dbReference type="ChEBI" id="CHEBI:49883"/>
        <label>2</label>
    </ligand>
</feature>
<comment type="subcellular location">
    <subcellularLocation>
        <location evidence="8">Cell inner membrane</location>
        <topology evidence="8">Peripheral membrane protein</topology>
    </subcellularLocation>
</comment>
<keyword evidence="8" id="KW-0472">Membrane</keyword>
<evidence type="ECO:0000256" key="1">
    <source>
        <dbReference type="ARBA" id="ARBA00022448"/>
    </source>
</evidence>
<feature type="region of interest" description="Disordered" evidence="9">
    <location>
        <begin position="701"/>
        <end position="725"/>
    </location>
</feature>
<feature type="binding site" evidence="8">
    <location>
        <position position="381"/>
    </location>
    <ligand>
        <name>[4Fe-4S] cluster</name>
        <dbReference type="ChEBI" id="CHEBI:49883"/>
        <label>1</label>
    </ligand>
</feature>
<keyword evidence="8" id="KW-1278">Translocase</keyword>
<evidence type="ECO:0000259" key="10">
    <source>
        <dbReference type="PROSITE" id="PS51379"/>
    </source>
</evidence>
<keyword evidence="1 8" id="KW-0813">Transport</keyword>
<organism evidence="11 12">
    <name type="scientific">Pseudomonas neustonica</name>
    <dbReference type="NCBI Taxonomy" id="2487346"/>
    <lineage>
        <taxon>Bacteria</taxon>
        <taxon>Pseudomonadati</taxon>
        <taxon>Pseudomonadota</taxon>
        <taxon>Gammaproteobacteria</taxon>
        <taxon>Pseudomonadales</taxon>
        <taxon>Pseudomonadaceae</taxon>
        <taxon>Pseudomonas</taxon>
    </lineage>
</organism>
<feature type="binding site" evidence="8">
    <location>
        <position position="378"/>
    </location>
    <ligand>
        <name>[4Fe-4S] cluster</name>
        <dbReference type="ChEBI" id="CHEBI:49883"/>
        <label>1</label>
    </ligand>
</feature>
<feature type="binding site" evidence="8">
    <location>
        <position position="424"/>
    </location>
    <ligand>
        <name>[4Fe-4S] cluster</name>
        <dbReference type="ChEBI" id="CHEBI:49883"/>
        <label>1</label>
    </ligand>
</feature>
<protein>
    <recommendedName>
        <fullName evidence="8">Ion-translocating oxidoreductase complex subunit C</fullName>
        <ecNumber evidence="8">7.-.-.-</ecNumber>
    </recommendedName>
    <alternativeName>
        <fullName evidence="8">Rnf electron transport complex subunit C</fullName>
    </alternativeName>
</protein>
<accession>A0ABX9XIH1</accession>
<dbReference type="HAMAP" id="MF_00461">
    <property type="entry name" value="RsxC_RnfC"/>
    <property type="match status" value="1"/>
</dbReference>
<feature type="region of interest" description="Disordered" evidence="9">
    <location>
        <begin position="447"/>
        <end position="508"/>
    </location>
</feature>
<evidence type="ECO:0000256" key="5">
    <source>
        <dbReference type="ARBA" id="ARBA00022982"/>
    </source>
</evidence>
<dbReference type="InterPro" id="IPR026902">
    <property type="entry name" value="RnfC_N"/>
</dbReference>
<feature type="region of interest" description="Disordered" evidence="9">
    <location>
        <begin position="611"/>
        <end position="630"/>
    </location>
</feature>
<keyword evidence="4 8" id="KW-0677">Repeat</keyword>
<dbReference type="Pfam" id="PF13375">
    <property type="entry name" value="RnfC_N"/>
    <property type="match status" value="1"/>
</dbReference>
<dbReference type="InterPro" id="IPR017896">
    <property type="entry name" value="4Fe4S_Fe-S-bd"/>
</dbReference>
<dbReference type="InterPro" id="IPR011538">
    <property type="entry name" value="Nuo51_FMN-bd"/>
</dbReference>
<comment type="cofactor">
    <cofactor evidence="8">
        <name>[4Fe-4S] cluster</name>
        <dbReference type="ChEBI" id="CHEBI:49883"/>
    </cofactor>
    <text evidence="8">Binds 2 [4Fe-4S] clusters per subunit.</text>
</comment>
<keyword evidence="12" id="KW-1185">Reference proteome</keyword>
<keyword evidence="7 8" id="KW-0411">Iron-sulfur</keyword>
<keyword evidence="8" id="KW-1003">Cell membrane</keyword>
<dbReference type="Proteomes" id="UP000275199">
    <property type="component" value="Unassembled WGS sequence"/>
</dbReference>
<dbReference type="InterPro" id="IPR037225">
    <property type="entry name" value="Nuo51_FMN-bd_sf"/>
</dbReference>
<sequence>MTAASPIRIWDIPGGIHPEENKHQSTAHGIESVPLPSQLILPLQQHLGARAEPTVEIGERVLKGQLIAEASGMISCPLHAPTSGTVTAIGPAPYPHASGLEEWAITLDVDGQDQWCELSPMSDYQSLEPATLLEVIRQAGISGLGGAGFPTSVKLKARPEQKIHTLIVNGTECEPYITADDSAMRYHAEQIVAGIEILQHILHPEQVLIGIEDNKPEAIAAMRKAVGTRDSMQVVVFPTKYPSGGEKQLIQILTGKEVPSGGLPADIGMVCQNIGTLLAIHDAVLLGQPLIKRITTLTGDALSHPTNVEALIGTRISHLLEFAGLQPERLYRLVMGGPMMGFTLQSMAAPIIKTSNCLLAGTQEELPPPPPAQPCIRCGLCAEACPAELLPQQLHFFALGKEYDQLKRQNLFDCIECGACSYVCPSSIPLVQYYRAAKSDIRALDLQQHKSDHSKQRFEHRQERLQREAEQKERDRQARAEKAARLKAAKEAEAAKPSATENDSSVEPDVARLQAQKPSGLSPEQKQAKIAAATAQMALKKAQKQLAANPDNTDLQAQIPTLEQAARDAQTAFDQVQGDLATQPAAEPAAGGDDAKKLKIEAAMLRANLKKAERAAGDSPSAEQQAEIDKLRSEAEAAYARVPAAATSKKPIDENLKKAKLDLAMARAAVKKTEREIDSSPDDEDLKAQLAAQQQVFNAAEKALHEAESNSPIPPPERNKVDKKPVDETLRELKTNLATTKADFKRAERELQAAIDAETDTAPAQDQLTATRAKLDAAAKAFAEYMASKETN</sequence>
<feature type="compositionally biased region" description="Basic and acidic residues" evidence="9">
    <location>
        <begin position="447"/>
        <end position="494"/>
    </location>
</feature>
<comment type="similarity">
    <text evidence="8">Belongs to the 4Fe4S bacterial-type ferredoxin family. RnfC subfamily.</text>
</comment>
<gene>
    <name evidence="11" type="primary">rsxC</name>
    <name evidence="8" type="synonym">rnfC</name>
    <name evidence="11" type="ORF">EF096_16730</name>
</gene>
<reference evidence="11 12" key="1">
    <citation type="submission" date="2018-11" db="EMBL/GenBank/DDBJ databases">
        <authorList>
            <person name="Jang G.I."/>
            <person name="Hwang C.Y."/>
        </authorList>
    </citation>
    <scope>NUCLEOTIDE SEQUENCE [LARGE SCALE GENOMIC DNA]</scope>
    <source>
        <strain evidence="11 12">SSM26</strain>
    </source>
</reference>
<evidence type="ECO:0000256" key="9">
    <source>
        <dbReference type="SAM" id="MobiDB-lite"/>
    </source>
</evidence>
<dbReference type="InterPro" id="IPR017900">
    <property type="entry name" value="4Fe4S_Fe_S_CS"/>
</dbReference>
<feature type="binding site" evidence="8">
    <location>
        <position position="417"/>
    </location>
    <ligand>
        <name>[4Fe-4S] cluster</name>
        <dbReference type="ChEBI" id="CHEBI:49883"/>
        <label>2</label>
    </ligand>
</feature>
<dbReference type="NCBIfam" id="NF003454">
    <property type="entry name" value="PRK05035.1"/>
    <property type="match status" value="1"/>
</dbReference>
<dbReference type="Pfam" id="PF12838">
    <property type="entry name" value="Fer4_7"/>
    <property type="match status" value="1"/>
</dbReference>
<dbReference type="PANTHER" id="PTHR43034">
    <property type="entry name" value="ION-TRANSLOCATING OXIDOREDUCTASE COMPLEX SUBUNIT C"/>
    <property type="match status" value="1"/>
</dbReference>
<keyword evidence="3 8" id="KW-0479">Metal-binding</keyword>
<keyword evidence="6 8" id="KW-0408">Iron</keyword>